<reference evidence="1 2" key="1">
    <citation type="journal article" date="2013" name="Nat. Commun.">
        <title>Genome sequence and functional genomic analysis of the oil-degrading bacterium Oleispira antarctica.</title>
        <authorList>
            <person name="Kube M."/>
            <person name="Chernikova T.N."/>
            <person name="Al-Ramahi Y."/>
            <person name="Beloqui A."/>
            <person name="Lopez-Cortez N."/>
            <person name="Guazzaroni M.E."/>
            <person name="Heipieper H.J."/>
            <person name="Klages S."/>
            <person name="Kotsyurbenko O.R."/>
            <person name="Langer I."/>
            <person name="Nechitaylo T.Y."/>
            <person name="Lunsdorf H."/>
            <person name="Fernandez M."/>
            <person name="Juarez S."/>
            <person name="Ciordia S."/>
            <person name="Singer A."/>
            <person name="Kagan O."/>
            <person name="Egorova O."/>
            <person name="Petit P.A."/>
            <person name="Stogios P."/>
            <person name="Kim Y."/>
            <person name="Tchigvintsev A."/>
            <person name="Flick R."/>
            <person name="Denaro R."/>
            <person name="Genovese M."/>
            <person name="Albar J.P."/>
            <person name="Reva O.N."/>
            <person name="Martinez-Gomariz M."/>
            <person name="Tran H."/>
            <person name="Ferrer M."/>
            <person name="Savchenko A."/>
            <person name="Yakunin A.F."/>
            <person name="Yakimov M.M."/>
            <person name="Golyshina O.V."/>
            <person name="Reinhardt R."/>
            <person name="Golyshin P.N."/>
        </authorList>
    </citation>
    <scope>NUCLEOTIDE SEQUENCE [LARGE SCALE GENOMIC DNA]</scope>
</reference>
<dbReference type="InterPro" id="IPR007263">
    <property type="entry name" value="DCC1-like"/>
</dbReference>
<dbReference type="Pfam" id="PF04134">
    <property type="entry name" value="DCC1-like"/>
    <property type="match status" value="1"/>
</dbReference>
<dbReference type="InterPro" id="IPR044691">
    <property type="entry name" value="DCC1_Trx"/>
</dbReference>
<dbReference type="EMBL" id="FO203512">
    <property type="protein sequence ID" value="CCK76940.1"/>
    <property type="molecule type" value="Genomic_DNA"/>
</dbReference>
<dbReference type="GO" id="GO:0015035">
    <property type="term" value="F:protein-disulfide reductase activity"/>
    <property type="evidence" value="ECO:0007669"/>
    <property type="project" value="InterPro"/>
</dbReference>
<dbReference type="Proteomes" id="UP000032749">
    <property type="component" value="Chromosome"/>
</dbReference>
<sequence length="132" mass="15375">MIIFYDANCPLCNAEMQQLKKADFEQKITLEDLNATDFNVRFPSINKTRAMEILHAQTEAGDMIYGLDVTYTAWKTVGKHRWLKILRLPVIRIFADLGYNFFAKYRQPISRLLMPNTTCEGNRGSPRNRNKK</sequence>
<evidence type="ECO:0000313" key="1">
    <source>
        <dbReference type="EMBL" id="CCK76940.1"/>
    </source>
</evidence>
<gene>
    <name evidence="1" type="ORF">OLEAN_C27640</name>
</gene>
<dbReference type="PANTHER" id="PTHR34290">
    <property type="entry name" value="SI:CH73-390P7.2"/>
    <property type="match status" value="1"/>
</dbReference>
<keyword evidence="2" id="KW-1185">Reference proteome</keyword>
<accession>R4YPU4</accession>
<organism evidence="1 2">
    <name type="scientific">Oleispira antarctica RB-8</name>
    <dbReference type="NCBI Taxonomy" id="698738"/>
    <lineage>
        <taxon>Bacteria</taxon>
        <taxon>Pseudomonadati</taxon>
        <taxon>Pseudomonadota</taxon>
        <taxon>Gammaproteobacteria</taxon>
        <taxon>Oceanospirillales</taxon>
        <taxon>Oceanospirillaceae</taxon>
        <taxon>Oleispira</taxon>
    </lineage>
</organism>
<name>R4YPU4_OLEAN</name>
<dbReference type="PANTHER" id="PTHR34290:SF2">
    <property type="entry name" value="OS04G0668800 PROTEIN"/>
    <property type="match status" value="1"/>
</dbReference>
<dbReference type="HOGENOM" id="CLU_086500_2_1_6"/>
<proteinExistence type="predicted"/>
<protein>
    <submittedName>
        <fullName evidence="1">Putative thiol-disulphide oxidoreductase DCC family protein</fullName>
    </submittedName>
</protein>
<evidence type="ECO:0000313" key="2">
    <source>
        <dbReference type="Proteomes" id="UP000032749"/>
    </source>
</evidence>
<dbReference type="OrthoDB" id="5294764at2"/>
<dbReference type="KEGG" id="oai:OLEAN_C27640"/>
<dbReference type="STRING" id="698738.OLEAN_C27640"/>
<dbReference type="AlphaFoldDB" id="R4YPU4"/>
<dbReference type="PATRIC" id="fig|698738.3.peg.2865"/>